<dbReference type="InterPro" id="IPR001173">
    <property type="entry name" value="Glyco_trans_2-like"/>
</dbReference>
<dbReference type="CDD" id="cd00761">
    <property type="entry name" value="Glyco_tranf_GTA_type"/>
    <property type="match status" value="1"/>
</dbReference>
<dbReference type="PATRIC" id="fig|1450449.3.peg.730"/>
<evidence type="ECO:0000259" key="1">
    <source>
        <dbReference type="Pfam" id="PF00535"/>
    </source>
</evidence>
<dbReference type="RefSeq" id="WP_042802020.1">
    <property type="nucleotide sequence ID" value="NZ_AVSP01000006.1"/>
</dbReference>
<proteinExistence type="predicted"/>
<comment type="caution">
    <text evidence="2">The sequence shown here is derived from an EMBL/GenBank/DDBJ whole genome shotgun (WGS) entry which is preliminary data.</text>
</comment>
<dbReference type="STRING" id="1122190.GCA_000621105_01389"/>
<organism evidence="2 3">
    <name type="scientific">Mannheimia granulomatis</name>
    <dbReference type="NCBI Taxonomy" id="85402"/>
    <lineage>
        <taxon>Bacteria</taxon>
        <taxon>Pseudomonadati</taxon>
        <taxon>Pseudomonadota</taxon>
        <taxon>Gammaproteobacteria</taxon>
        <taxon>Pasteurellales</taxon>
        <taxon>Pasteurellaceae</taxon>
        <taxon>Mannheimia</taxon>
    </lineage>
</organism>
<dbReference type="OrthoDB" id="7210585at2"/>
<dbReference type="SUPFAM" id="SSF53448">
    <property type="entry name" value="Nucleotide-diphospho-sugar transferases"/>
    <property type="match status" value="1"/>
</dbReference>
<dbReference type="Proteomes" id="UP000054123">
    <property type="component" value="Unassembled WGS sequence"/>
</dbReference>
<dbReference type="Gene3D" id="3.90.550.10">
    <property type="entry name" value="Spore Coat Polysaccharide Biosynthesis Protein SpsA, Chain A"/>
    <property type="match status" value="1"/>
</dbReference>
<sequence length="281" mass="31805">MSATQSTKPTVAVITSTVGRIELERAIFSVQNQTYPCKHYIFVDGEKYHRQAADILNKFDNLTVTYLPMNTGANGWTNSSINAIAPFLIKEDIVCFLDDDNWFEPNHVETGVNALIEHQSGYAYALRKFYDSDGNFICVDTMESIGDYSRGYGEPLEFPFQINETECVMNISGVADNHIDTNCYFMTAELARFISSAWYSGIHNDRNVYAKLKEFGVKGVCTKAISVNYILDPAKYIGGLNVFFEAPFFFNKEQACQFVKEMVKFSSEKSVEGWGGRLIWE</sequence>
<dbReference type="InterPro" id="IPR029044">
    <property type="entry name" value="Nucleotide-diphossugar_trans"/>
</dbReference>
<reference evidence="2 3" key="1">
    <citation type="journal article" date="2014" name="Genome Announc.">
        <title>Genome Sequence of a Presumptive Mannheimia haemolytica Strain with an A1/A6-Cross-Reactive Serotype from a White-Tailed Deer (Odocoileus virginianus).</title>
        <authorList>
            <person name="Lawrence P.K."/>
            <person name="Bey R.F."/>
            <person name="Wiener B."/>
            <person name="Kittichotirat W."/>
            <person name="Bumgarner R.E."/>
        </authorList>
    </citation>
    <scope>NUCLEOTIDE SEQUENCE [LARGE SCALE GENOMIC DNA]</scope>
    <source>
        <strain evidence="2 3">PKL10</strain>
    </source>
</reference>
<feature type="domain" description="Glycosyltransferase 2-like" evidence="1">
    <location>
        <begin position="22"/>
        <end position="137"/>
    </location>
</feature>
<evidence type="ECO:0000313" key="3">
    <source>
        <dbReference type="Proteomes" id="UP000054123"/>
    </source>
</evidence>
<name>A0A011P921_9PAST</name>
<gene>
    <name evidence="2" type="ORF">AK33_03790</name>
</gene>
<dbReference type="EMBL" id="JANJ01000002">
    <property type="protein sequence ID" value="EXI62869.1"/>
    <property type="molecule type" value="Genomic_DNA"/>
</dbReference>
<accession>A0A011P921</accession>
<dbReference type="Pfam" id="PF00535">
    <property type="entry name" value="Glycos_transf_2"/>
    <property type="match status" value="1"/>
</dbReference>
<keyword evidence="3" id="KW-1185">Reference proteome</keyword>
<protein>
    <recommendedName>
        <fullName evidence="1">Glycosyltransferase 2-like domain-containing protein</fullName>
    </recommendedName>
</protein>
<dbReference type="AlphaFoldDB" id="A0A011P921"/>
<evidence type="ECO:0000313" key="2">
    <source>
        <dbReference type="EMBL" id="EXI62869.1"/>
    </source>
</evidence>